<evidence type="ECO:0000256" key="2">
    <source>
        <dbReference type="ARBA" id="ARBA00005199"/>
    </source>
</evidence>
<dbReference type="OrthoDB" id="9816160at2"/>
<protein>
    <recommendedName>
        <fullName evidence="6">Trehalose 6-phosphate phosphatase</fullName>
        <ecNumber evidence="6">3.1.3.12</ecNumber>
    </recommendedName>
</protein>
<keyword evidence="4 6" id="KW-0378">Hydrolase</keyword>
<evidence type="ECO:0000313" key="7">
    <source>
        <dbReference type="EMBL" id="SFN50598.1"/>
    </source>
</evidence>
<dbReference type="InterPro" id="IPR044651">
    <property type="entry name" value="OTSB-like"/>
</dbReference>
<dbReference type="Gene3D" id="3.30.70.1020">
    <property type="entry name" value="Trehalose-6-phosphate phosphatase related protein, domain 2"/>
    <property type="match status" value="1"/>
</dbReference>
<dbReference type="GO" id="GO:0046872">
    <property type="term" value="F:metal ion binding"/>
    <property type="evidence" value="ECO:0007669"/>
    <property type="project" value="UniProtKB-KW"/>
</dbReference>
<dbReference type="GO" id="GO:0005992">
    <property type="term" value="P:trehalose biosynthetic process"/>
    <property type="evidence" value="ECO:0007669"/>
    <property type="project" value="UniProtKB-UniPathway"/>
</dbReference>
<evidence type="ECO:0000256" key="3">
    <source>
        <dbReference type="ARBA" id="ARBA00008770"/>
    </source>
</evidence>
<organism evidence="7 8">
    <name type="scientific">Mycetocola miduiensis</name>
    <dbReference type="NCBI Taxonomy" id="995034"/>
    <lineage>
        <taxon>Bacteria</taxon>
        <taxon>Bacillati</taxon>
        <taxon>Actinomycetota</taxon>
        <taxon>Actinomycetes</taxon>
        <taxon>Micrococcales</taxon>
        <taxon>Microbacteriaceae</taxon>
        <taxon>Mycetocola</taxon>
    </lineage>
</organism>
<dbReference type="NCBIfam" id="TIGR00685">
    <property type="entry name" value="T6PP"/>
    <property type="match status" value="1"/>
</dbReference>
<dbReference type="EC" id="3.1.3.12" evidence="6"/>
<comment type="similarity">
    <text evidence="3 6">Belongs to the trehalose phosphatase family.</text>
</comment>
<comment type="pathway">
    <text evidence="2 6">Glycan biosynthesis; trehalose biosynthesis.</text>
</comment>
<dbReference type="SUPFAM" id="SSF56784">
    <property type="entry name" value="HAD-like"/>
    <property type="match status" value="1"/>
</dbReference>
<dbReference type="EMBL" id="FOVM01000002">
    <property type="protein sequence ID" value="SFN50598.1"/>
    <property type="molecule type" value="Genomic_DNA"/>
</dbReference>
<dbReference type="GO" id="GO:0004805">
    <property type="term" value="F:trehalose-phosphatase activity"/>
    <property type="evidence" value="ECO:0007669"/>
    <property type="project" value="UniProtKB-EC"/>
</dbReference>
<dbReference type="InterPro" id="IPR023214">
    <property type="entry name" value="HAD_sf"/>
</dbReference>
<comment type="catalytic activity">
    <reaction evidence="1 6">
        <text>alpha,alpha-trehalose 6-phosphate + H2O = alpha,alpha-trehalose + phosphate</text>
        <dbReference type="Rhea" id="RHEA:23420"/>
        <dbReference type="ChEBI" id="CHEBI:15377"/>
        <dbReference type="ChEBI" id="CHEBI:16551"/>
        <dbReference type="ChEBI" id="CHEBI:43474"/>
        <dbReference type="ChEBI" id="CHEBI:58429"/>
        <dbReference type="EC" id="3.1.3.12"/>
    </reaction>
</comment>
<dbReference type="NCBIfam" id="TIGR01484">
    <property type="entry name" value="HAD-SF-IIB"/>
    <property type="match status" value="1"/>
</dbReference>
<name>A0A1I4ZK63_9MICO</name>
<dbReference type="PANTHER" id="PTHR43768:SF3">
    <property type="entry name" value="TREHALOSE 6-PHOSPHATE PHOSPHATASE"/>
    <property type="match status" value="1"/>
</dbReference>
<dbReference type="RefSeq" id="WP_090709142.1">
    <property type="nucleotide sequence ID" value="NZ_FOVM01000002.1"/>
</dbReference>
<evidence type="ECO:0000256" key="4">
    <source>
        <dbReference type="ARBA" id="ARBA00022801"/>
    </source>
</evidence>
<dbReference type="Gene3D" id="3.40.50.1000">
    <property type="entry name" value="HAD superfamily/HAD-like"/>
    <property type="match status" value="1"/>
</dbReference>
<dbReference type="AlphaFoldDB" id="A0A1I4ZK63"/>
<proteinExistence type="inferred from homology"/>
<dbReference type="InterPro" id="IPR006379">
    <property type="entry name" value="HAD-SF_hydro_IIB"/>
</dbReference>
<evidence type="ECO:0000256" key="1">
    <source>
        <dbReference type="ARBA" id="ARBA00000500"/>
    </source>
</evidence>
<evidence type="ECO:0000256" key="5">
    <source>
        <dbReference type="ARBA" id="ARBA00024179"/>
    </source>
</evidence>
<gene>
    <name evidence="7" type="ORF">SAMN05216219_0872</name>
</gene>
<reference evidence="8" key="1">
    <citation type="submission" date="2016-10" db="EMBL/GenBank/DDBJ databases">
        <authorList>
            <person name="Varghese N."/>
            <person name="Submissions S."/>
        </authorList>
    </citation>
    <scope>NUCLEOTIDE SEQUENCE [LARGE SCALE GENOMIC DNA]</scope>
    <source>
        <strain evidence="8">CGMCC 1.11101</strain>
    </source>
</reference>
<comment type="function">
    <text evidence="5 6">Removes the phosphate from trehalose 6-phosphate to produce free trehalose.</text>
</comment>
<keyword evidence="6" id="KW-0479">Metal-binding</keyword>
<keyword evidence="8" id="KW-1185">Reference proteome</keyword>
<dbReference type="InterPro" id="IPR036412">
    <property type="entry name" value="HAD-like_sf"/>
</dbReference>
<evidence type="ECO:0000313" key="8">
    <source>
        <dbReference type="Proteomes" id="UP000198867"/>
    </source>
</evidence>
<dbReference type="Pfam" id="PF02358">
    <property type="entry name" value="Trehalose_PPase"/>
    <property type="match status" value="1"/>
</dbReference>
<dbReference type="CDD" id="cd01627">
    <property type="entry name" value="HAD_TPP"/>
    <property type="match status" value="1"/>
</dbReference>
<accession>A0A1I4ZK63</accession>
<dbReference type="STRING" id="995034.SAMN05216219_0872"/>
<dbReference type="Proteomes" id="UP000198867">
    <property type="component" value="Unassembled WGS sequence"/>
</dbReference>
<dbReference type="InterPro" id="IPR003337">
    <property type="entry name" value="Trehalose_PPase"/>
</dbReference>
<evidence type="ECO:0000256" key="6">
    <source>
        <dbReference type="RuleBase" id="RU361117"/>
    </source>
</evidence>
<dbReference type="UniPathway" id="UPA00299"/>
<dbReference type="PANTHER" id="PTHR43768">
    <property type="entry name" value="TREHALOSE 6-PHOSPHATE PHOSPHATASE"/>
    <property type="match status" value="1"/>
</dbReference>
<keyword evidence="6" id="KW-0460">Magnesium</keyword>
<sequence>MSAINKELNAALERLAESEHLLVALDFDGTLAPFVDRPEEARTLPAARLAIERLLEVSHTTVAFVSGRAVDSLELVTENLPGVLLVGSHGAEYRFDGVDAHPPLDEQDTGRLHALTAGFSGFSDAHPGARIERKPAGFAVHTRGLDPEAAFLANDEARRIVADVCPDATVRDGKDVLEFSVLDATKGDAIVHLRDYTGATAVLYAGDDVTDEDAFAVLGEPDLALKSGEGPTIAPFRVHSPAEVAEVLDSLGRLRAATGR</sequence>
<comment type="cofactor">
    <cofactor evidence="6">
        <name>Mg(2+)</name>
        <dbReference type="ChEBI" id="CHEBI:18420"/>
    </cofactor>
</comment>